<dbReference type="Gene3D" id="2.40.10.120">
    <property type="match status" value="2"/>
</dbReference>
<proteinExistence type="predicted"/>
<reference evidence="7 8" key="1">
    <citation type="submission" date="2012-05" db="EMBL/GenBank/DDBJ databases">
        <title>Recombination and specialization in a pathogen metapopulation.</title>
        <authorList>
            <person name="Gardiner A."/>
            <person name="Kemen E."/>
            <person name="Schultz-Larsen T."/>
            <person name="MacLean D."/>
            <person name="Van Oosterhout C."/>
            <person name="Jones J.D.G."/>
        </authorList>
    </citation>
    <scope>NUCLEOTIDE SEQUENCE [LARGE SCALE GENOMIC DNA]</scope>
    <source>
        <strain evidence="7 8">Ac Nc2</strain>
    </source>
</reference>
<evidence type="ECO:0000256" key="3">
    <source>
        <dbReference type="ARBA" id="ARBA00020338"/>
    </source>
</evidence>
<dbReference type="GO" id="GO:0006508">
    <property type="term" value="P:proteolysis"/>
    <property type="evidence" value="ECO:0007669"/>
    <property type="project" value="UniProtKB-KW"/>
</dbReference>
<dbReference type="Pfam" id="PF12812">
    <property type="entry name" value="PDZ_1"/>
    <property type="match status" value="1"/>
</dbReference>
<evidence type="ECO:0000313" key="8">
    <source>
        <dbReference type="Proteomes" id="UP000053237"/>
    </source>
</evidence>
<dbReference type="InterPro" id="IPR041489">
    <property type="entry name" value="PDZ_6"/>
</dbReference>
<dbReference type="PROSITE" id="PS50106">
    <property type="entry name" value="PDZ"/>
    <property type="match status" value="1"/>
</dbReference>
<dbReference type="AlphaFoldDB" id="A0A024G3P4"/>
<feature type="domain" description="PDZ" evidence="6">
    <location>
        <begin position="284"/>
        <end position="315"/>
    </location>
</feature>
<organism evidence="7 8">
    <name type="scientific">Albugo candida</name>
    <dbReference type="NCBI Taxonomy" id="65357"/>
    <lineage>
        <taxon>Eukaryota</taxon>
        <taxon>Sar</taxon>
        <taxon>Stramenopiles</taxon>
        <taxon>Oomycota</taxon>
        <taxon>Peronosporomycetes</taxon>
        <taxon>Albuginales</taxon>
        <taxon>Albuginaceae</taxon>
        <taxon>Albugo</taxon>
    </lineage>
</organism>
<keyword evidence="8" id="KW-1185">Reference proteome</keyword>
<dbReference type="GO" id="GO:0005634">
    <property type="term" value="C:nucleus"/>
    <property type="evidence" value="ECO:0007669"/>
    <property type="project" value="UniProtKB-SubCell"/>
</dbReference>
<dbReference type="InterPro" id="IPR009003">
    <property type="entry name" value="Peptidase_S1_PA"/>
</dbReference>
<evidence type="ECO:0000313" key="7">
    <source>
        <dbReference type="EMBL" id="CCI41296.1"/>
    </source>
</evidence>
<evidence type="ECO:0000259" key="6">
    <source>
        <dbReference type="PROSITE" id="PS50106"/>
    </source>
</evidence>
<evidence type="ECO:0000256" key="4">
    <source>
        <dbReference type="ARBA" id="ARBA00021524"/>
    </source>
</evidence>
<dbReference type="OrthoDB" id="4217619at2759"/>
<dbReference type="PANTHER" id="PTHR46366">
    <property type="entry name" value="PRO-APOPTOTIC SERINE PROTEASE NMA111"/>
    <property type="match status" value="1"/>
</dbReference>
<dbReference type="SMART" id="SM00228">
    <property type="entry name" value="PDZ"/>
    <property type="match status" value="3"/>
</dbReference>
<evidence type="ECO:0000256" key="1">
    <source>
        <dbReference type="ARBA" id="ARBA00002558"/>
    </source>
</evidence>
<dbReference type="Pfam" id="PF17820">
    <property type="entry name" value="PDZ_6"/>
    <property type="match status" value="1"/>
</dbReference>
<dbReference type="InParanoid" id="A0A024G3P4"/>
<comment type="function">
    <text evidence="1">Nuclear serine protease which mediates apoptosis.</text>
</comment>
<dbReference type="EMBL" id="CAIX01000017">
    <property type="protein sequence ID" value="CCI41296.1"/>
    <property type="molecule type" value="Genomic_DNA"/>
</dbReference>
<dbReference type="InterPro" id="IPR036034">
    <property type="entry name" value="PDZ_sf"/>
</dbReference>
<sequence>MKEELEYDLKCAAPSEETVQNSAQYETDDIQIDPDVSSSMTPIADLETAAHAQPLISCSKESDESQRWLHSLGKCIRAIVSIRLLSVRAFDGNGASFSVATGFIVDLKRGIVLTNRHVVTPGPVIADAIFLSKEEVDLKPIYRDPVHDFGFYQFDPSKINFLKLHEIPLHPERAKVGVEIRVVGNDAGEKFTSGGSSGSPVLDIDGNAIALNAGGAKKAASSFYLPLDRVVRALKLLQSGQHVTRGTIQMILKHAAFDEVRRLGLPPPIEAQVRLIFPKETGMLIVDQVIQNGPADGKLQTGDIIIQLDGKYVTSFLEIEEYLDTHVSDSVSVQFQRGDSLNSTLLQVQDLHAITPHQYLEVGGGIVHSLSYQQARNASLPVGGVYMAQTGHIFMRAHLMQPCIITALDGKSTPTLKEFVQVIASLPDGKRTTLRYFMIRDRHRIRTAFITMSRLWFPVQLSTRDDRNGLWIPDLCESTGALSAPQITLPSFTPVPLGFPGGSSSAKKLLLSLVMVAFDLPYMIDGISSSSYHGIGLVIDSTQGYILVDQNTVPIALGDVMVTVAASVEIQAKVVFVHPIHNYSIVQYDPKELGTIELKSAEFAELPLNVGDTTEFIGLSSNWTVVTSKSVVSKVDRLVLRDFQPPRYKASNVEVIHFDRITKSVGGVFMDSDGNVNALWLSFSYQDNTGRREVFRGLSVEILEPVLAHIRHTKSVPSSVRVLPLQLLTYPLSKARSGLGLPDTWIQQMEGIYEDKRQVLGVKRCAAGTDASSKLQSGDLILAINEKTVVRDIDVEKATTWQEYDSVSLTIFRDHKELKINVQLTELSATGTDRILLWCGLVIQPPHYAVASLGYIPEIGGGAYISRWCYGSPAHKYGLRATIWIVEVNDTPTGTLDALLQVVTQLKNGDPVRIKTVAINTKPKVFTLKSDYHYWPTVEIIRQGRNWKYVSHVQTEALTS</sequence>
<evidence type="ECO:0000256" key="2">
    <source>
        <dbReference type="ARBA" id="ARBA00004123"/>
    </source>
</evidence>
<comment type="caution">
    <text evidence="7">The sequence shown here is derived from an EMBL/GenBank/DDBJ whole genome shotgun (WGS) entry which is preliminary data.</text>
</comment>
<dbReference type="Proteomes" id="UP000053237">
    <property type="component" value="Unassembled WGS sequence"/>
</dbReference>
<evidence type="ECO:0000256" key="5">
    <source>
        <dbReference type="ARBA" id="ARBA00023242"/>
    </source>
</evidence>
<dbReference type="Gene3D" id="2.30.42.10">
    <property type="match status" value="3"/>
</dbReference>
<dbReference type="GO" id="GO:0008233">
    <property type="term" value="F:peptidase activity"/>
    <property type="evidence" value="ECO:0007669"/>
    <property type="project" value="UniProtKB-KW"/>
</dbReference>
<dbReference type="STRING" id="65357.A0A024G3P4"/>
<keyword evidence="5" id="KW-0539">Nucleus</keyword>
<dbReference type="Pfam" id="PF13365">
    <property type="entry name" value="Trypsin_2"/>
    <property type="match status" value="1"/>
</dbReference>
<comment type="subcellular location">
    <subcellularLocation>
        <location evidence="2">Nucleus</location>
    </subcellularLocation>
</comment>
<protein>
    <recommendedName>
        <fullName evidence="3">Pro-apoptotic serine protease NMA111</fullName>
    </recommendedName>
    <alternativeName>
        <fullName evidence="4">Pro-apoptotic serine protease nma111</fullName>
    </alternativeName>
</protein>
<gene>
    <name evidence="7" type="ORF">BN9_020800</name>
</gene>
<dbReference type="InterPro" id="IPR001478">
    <property type="entry name" value="PDZ"/>
</dbReference>
<name>A0A024G3P4_9STRA</name>
<dbReference type="SUPFAM" id="SSF50156">
    <property type="entry name" value="PDZ domain-like"/>
    <property type="match status" value="3"/>
</dbReference>
<dbReference type="SUPFAM" id="SSF50494">
    <property type="entry name" value="Trypsin-like serine proteases"/>
    <property type="match status" value="2"/>
</dbReference>
<accession>A0A024G3P4</accession>
<dbReference type="PANTHER" id="PTHR46366:SF1">
    <property type="entry name" value="PDZ DOMAIN-CONTAINING PROTEIN C1685.05"/>
    <property type="match status" value="1"/>
</dbReference>
<dbReference type="InterPro" id="IPR025926">
    <property type="entry name" value="PDZ-like_dom"/>
</dbReference>